<comment type="caution">
    <text evidence="1">The sequence shown here is derived from an EMBL/GenBank/DDBJ whole genome shotgun (WGS) entry which is preliminary data.</text>
</comment>
<organism evidence="1 2">
    <name type="scientific">Marinilabilia salmonicolor</name>
    <dbReference type="NCBI Taxonomy" id="989"/>
    <lineage>
        <taxon>Bacteria</taxon>
        <taxon>Pseudomonadati</taxon>
        <taxon>Bacteroidota</taxon>
        <taxon>Bacteroidia</taxon>
        <taxon>Marinilabiliales</taxon>
        <taxon>Marinilabiliaceae</taxon>
        <taxon>Marinilabilia</taxon>
    </lineage>
</organism>
<dbReference type="InterPro" id="IPR026350">
    <property type="entry name" value="GxxExxY"/>
</dbReference>
<protein>
    <submittedName>
        <fullName evidence="1">GxxExxY protein</fullName>
    </submittedName>
</protein>
<reference evidence="1 2" key="1">
    <citation type="submission" date="2018-07" db="EMBL/GenBank/DDBJ databases">
        <title>Freshwater and sediment microbial communities from various areas in North America, analyzing microbe dynamics in response to fracking.</title>
        <authorList>
            <person name="Lamendella R."/>
        </authorList>
    </citation>
    <scope>NUCLEOTIDE SEQUENCE [LARGE SCALE GENOMIC DNA]</scope>
    <source>
        <strain evidence="1 2">160A</strain>
    </source>
</reference>
<proteinExistence type="predicted"/>
<gene>
    <name evidence="1" type="ORF">DFO77_1801</name>
</gene>
<dbReference type="RefSeq" id="WP_114438241.1">
    <property type="nucleotide sequence ID" value="NZ_QPIZ01000080.1"/>
</dbReference>
<evidence type="ECO:0000313" key="2">
    <source>
        <dbReference type="Proteomes" id="UP000252733"/>
    </source>
</evidence>
<dbReference type="Pfam" id="PF13366">
    <property type="entry name" value="PDDEXK_3"/>
    <property type="match status" value="1"/>
</dbReference>
<sequence length="135" mass="15764">MPDLLSQNQILYKDEAYKIIGAAMEVHRVLGPGFLEAIYQEALEIEFQNRNIPYQREAPLKVNYKGHTLKKEYTADFICYDKIIIETKAVTEFDNIHEAQIFNYLKTTGFKLGILVNFGKISLDYQRIVKERQTK</sequence>
<dbReference type="AlphaFoldDB" id="A0A368UKG1"/>
<accession>A0A368UKG1</accession>
<name>A0A368UKG1_9BACT</name>
<dbReference type="Proteomes" id="UP000252733">
    <property type="component" value="Unassembled WGS sequence"/>
</dbReference>
<evidence type="ECO:0000313" key="1">
    <source>
        <dbReference type="EMBL" id="RCW19636.1"/>
    </source>
</evidence>
<dbReference type="EMBL" id="QPIZ01000080">
    <property type="protein sequence ID" value="RCW19636.1"/>
    <property type="molecule type" value="Genomic_DNA"/>
</dbReference>
<keyword evidence="2" id="KW-1185">Reference proteome</keyword>
<dbReference type="NCBIfam" id="TIGR04256">
    <property type="entry name" value="GxxExxY"/>
    <property type="match status" value="1"/>
</dbReference>